<dbReference type="GO" id="GO:0035556">
    <property type="term" value="P:intracellular signal transduction"/>
    <property type="evidence" value="ECO:0007669"/>
    <property type="project" value="TreeGrafter"/>
</dbReference>
<evidence type="ECO:0000256" key="3">
    <source>
        <dbReference type="ARBA" id="ARBA00022840"/>
    </source>
</evidence>
<dbReference type="InterPro" id="IPR000719">
    <property type="entry name" value="Prot_kinase_dom"/>
</dbReference>
<dbReference type="PROSITE" id="PS50011">
    <property type="entry name" value="PROTEIN_KINASE_DOM"/>
    <property type="match status" value="1"/>
</dbReference>
<dbReference type="InterPro" id="IPR017441">
    <property type="entry name" value="Protein_kinase_ATP_BS"/>
</dbReference>
<dbReference type="GO" id="GO:0004674">
    <property type="term" value="F:protein serine/threonine kinase activity"/>
    <property type="evidence" value="ECO:0007669"/>
    <property type="project" value="UniProtKB-EC"/>
</dbReference>
<dbReference type="Proteomes" id="UP001515480">
    <property type="component" value="Unassembled WGS sequence"/>
</dbReference>
<dbReference type="PANTHER" id="PTHR48012:SF18">
    <property type="entry name" value="HAPPYHOUR, ISOFORM A"/>
    <property type="match status" value="1"/>
</dbReference>
<feature type="domain" description="Protein kinase" evidence="6">
    <location>
        <begin position="10"/>
        <end position="270"/>
    </location>
</feature>
<organism evidence="7 8">
    <name type="scientific">Prymnesium parvum</name>
    <name type="common">Toxic golden alga</name>
    <dbReference type="NCBI Taxonomy" id="97485"/>
    <lineage>
        <taxon>Eukaryota</taxon>
        <taxon>Haptista</taxon>
        <taxon>Haptophyta</taxon>
        <taxon>Prymnesiophyceae</taxon>
        <taxon>Prymnesiales</taxon>
        <taxon>Prymnesiaceae</taxon>
        <taxon>Prymnesium</taxon>
    </lineage>
</organism>
<accession>A0AB34ITU9</accession>
<dbReference type="PANTHER" id="PTHR48012">
    <property type="entry name" value="STERILE20-LIKE KINASE, ISOFORM B-RELATED"/>
    <property type="match status" value="1"/>
</dbReference>
<dbReference type="SMART" id="SM00220">
    <property type="entry name" value="S_TKc"/>
    <property type="match status" value="1"/>
</dbReference>
<dbReference type="AlphaFoldDB" id="A0AB34ITU9"/>
<dbReference type="EMBL" id="JBGBPQ010000017">
    <property type="protein sequence ID" value="KAL1507586.1"/>
    <property type="molecule type" value="Genomic_DNA"/>
</dbReference>
<comment type="caution">
    <text evidence="7">The sequence shown here is derived from an EMBL/GenBank/DDBJ whole genome shotgun (WGS) entry which is preliminary data.</text>
</comment>
<evidence type="ECO:0000256" key="4">
    <source>
        <dbReference type="PROSITE-ProRule" id="PRU10141"/>
    </source>
</evidence>
<sequence>MSAASQNPFLTILETLGEGSFGKVYKALYHEQNKIVAVKVIPLADDMGEIAQEIEMLRQCDSKHIVQYFGSFSYDEQLWIIMEYCAGSSLLDVMEANGRCLTELQLCGVLAGACDGLLYLHQRRKIHRDVKAGNLLLGADGEVKLADFGVAAQLGAGASRRRTVIGTPFWMAPEVITCQRGPSRGGPAGYDERADVWSLGITAIELAEGQAPHSGVNPLTAIFLIPTLPPPKLKHPEEWSPRLHSFLQRCLVKEPSARSTTAELASDPLVQSGRDKRALGSLRELMALSREPLRAYRAAHQAEAGGGEAREGVAGTMVVKAEGDGSASPAASGTTVLRGGTMVVRDEAAEEPPQCVPQRSPSAAIDAKAIRSLASLLVLQGASPEVFAESSAPVAASSGTMVVKEDAPPPSGTMVVRQDEGGTMVIKEAPGVQLRRGSQGAKPNEGTMLLKQSDGDEASDVVPAFLRQHEHAPISHAPSSRCSSSPPFLQQTSVTGSSTTTAGLSSSTANLETWRSAADTRDGARHADRGLASPPTCPGAVSQTSSSCTLLGDSVGGRARQLGEKRCGSRLDVAHMGIDTLDRELAGLAADLERDIGKVYRKYERIERVLRSARDKKIVERDRAVLHGGISIGLGEMLGFKK</sequence>
<feature type="region of interest" description="Disordered" evidence="5">
    <location>
        <begin position="472"/>
        <end position="545"/>
    </location>
</feature>
<evidence type="ECO:0000313" key="8">
    <source>
        <dbReference type="Proteomes" id="UP001515480"/>
    </source>
</evidence>
<evidence type="ECO:0000256" key="5">
    <source>
        <dbReference type="SAM" id="MobiDB-lite"/>
    </source>
</evidence>
<keyword evidence="3 4" id="KW-0067">ATP-binding</keyword>
<evidence type="ECO:0000313" key="7">
    <source>
        <dbReference type="EMBL" id="KAL1507586.1"/>
    </source>
</evidence>
<dbReference type="GO" id="GO:0005737">
    <property type="term" value="C:cytoplasm"/>
    <property type="evidence" value="ECO:0007669"/>
    <property type="project" value="TreeGrafter"/>
</dbReference>
<dbReference type="InterPro" id="IPR011009">
    <property type="entry name" value="Kinase-like_dom_sf"/>
</dbReference>
<dbReference type="InterPro" id="IPR050629">
    <property type="entry name" value="STE20/SPS1-PAK"/>
</dbReference>
<dbReference type="Gene3D" id="1.10.510.10">
    <property type="entry name" value="Transferase(Phosphotransferase) domain 1"/>
    <property type="match status" value="1"/>
</dbReference>
<dbReference type="GO" id="GO:0005524">
    <property type="term" value="F:ATP binding"/>
    <property type="evidence" value="ECO:0007669"/>
    <property type="project" value="UniProtKB-UniRule"/>
</dbReference>
<gene>
    <name evidence="7" type="ORF">AB1Y20_007205</name>
</gene>
<proteinExistence type="predicted"/>
<name>A0AB34ITU9_PRYPA</name>
<feature type="compositionally biased region" description="Basic and acidic residues" evidence="5">
    <location>
        <begin position="518"/>
        <end position="529"/>
    </location>
</feature>
<dbReference type="PROSITE" id="PS00107">
    <property type="entry name" value="PROTEIN_KINASE_ATP"/>
    <property type="match status" value="1"/>
</dbReference>
<keyword evidence="2 4" id="KW-0547">Nucleotide-binding</keyword>
<keyword evidence="8" id="KW-1185">Reference proteome</keyword>
<evidence type="ECO:0000259" key="6">
    <source>
        <dbReference type="PROSITE" id="PS50011"/>
    </source>
</evidence>
<feature type="binding site" evidence="4">
    <location>
        <position position="39"/>
    </location>
    <ligand>
        <name>ATP</name>
        <dbReference type="ChEBI" id="CHEBI:30616"/>
    </ligand>
</feature>
<dbReference type="SUPFAM" id="SSF56112">
    <property type="entry name" value="Protein kinase-like (PK-like)"/>
    <property type="match status" value="1"/>
</dbReference>
<dbReference type="Pfam" id="PF00069">
    <property type="entry name" value="Pkinase"/>
    <property type="match status" value="1"/>
</dbReference>
<reference evidence="7 8" key="1">
    <citation type="journal article" date="2024" name="Science">
        <title>Giant polyketide synthase enzymes in the biosynthesis of giant marine polyether toxins.</title>
        <authorList>
            <person name="Fallon T.R."/>
            <person name="Shende V.V."/>
            <person name="Wierzbicki I.H."/>
            <person name="Pendleton A.L."/>
            <person name="Watervoot N.F."/>
            <person name="Auber R.P."/>
            <person name="Gonzalez D.J."/>
            <person name="Wisecaver J.H."/>
            <person name="Moore B.S."/>
        </authorList>
    </citation>
    <scope>NUCLEOTIDE SEQUENCE [LARGE SCALE GENOMIC DNA]</scope>
    <source>
        <strain evidence="7 8">12B1</strain>
    </source>
</reference>
<evidence type="ECO:0000256" key="2">
    <source>
        <dbReference type="ARBA" id="ARBA00022741"/>
    </source>
</evidence>
<feature type="compositionally biased region" description="Low complexity" evidence="5">
    <location>
        <begin position="474"/>
        <end position="509"/>
    </location>
</feature>
<evidence type="ECO:0000256" key="1">
    <source>
        <dbReference type="ARBA" id="ARBA00012513"/>
    </source>
</evidence>
<dbReference type="EC" id="2.7.11.1" evidence="1"/>
<protein>
    <recommendedName>
        <fullName evidence="1">non-specific serine/threonine protein kinase</fullName>
        <ecNumber evidence="1">2.7.11.1</ecNumber>
    </recommendedName>
</protein>